<proteinExistence type="predicted"/>
<organism evidence="1 2">
    <name type="scientific">Pleuronectes platessa</name>
    <name type="common">European plaice</name>
    <dbReference type="NCBI Taxonomy" id="8262"/>
    <lineage>
        <taxon>Eukaryota</taxon>
        <taxon>Metazoa</taxon>
        <taxon>Chordata</taxon>
        <taxon>Craniata</taxon>
        <taxon>Vertebrata</taxon>
        <taxon>Euteleostomi</taxon>
        <taxon>Actinopterygii</taxon>
        <taxon>Neopterygii</taxon>
        <taxon>Teleostei</taxon>
        <taxon>Neoteleostei</taxon>
        <taxon>Acanthomorphata</taxon>
        <taxon>Carangaria</taxon>
        <taxon>Pleuronectiformes</taxon>
        <taxon>Pleuronectoidei</taxon>
        <taxon>Pleuronectidae</taxon>
        <taxon>Pleuronectes</taxon>
    </lineage>
</organism>
<protein>
    <submittedName>
        <fullName evidence="1">Uncharacterized protein</fullName>
    </submittedName>
</protein>
<evidence type="ECO:0000313" key="1">
    <source>
        <dbReference type="EMBL" id="CAB1422251.1"/>
    </source>
</evidence>
<gene>
    <name evidence="1" type="ORF">PLEPLA_LOCUS10140</name>
</gene>
<reference evidence="1" key="1">
    <citation type="submission" date="2020-03" db="EMBL/GenBank/DDBJ databases">
        <authorList>
            <person name="Weist P."/>
        </authorList>
    </citation>
    <scope>NUCLEOTIDE SEQUENCE</scope>
</reference>
<name>A0A9N7YE23_PLEPL</name>
<dbReference type="AlphaFoldDB" id="A0A9N7YE23"/>
<keyword evidence="2" id="KW-1185">Reference proteome</keyword>
<evidence type="ECO:0000313" key="2">
    <source>
        <dbReference type="Proteomes" id="UP001153269"/>
    </source>
</evidence>
<accession>A0A9N7YE23</accession>
<comment type="caution">
    <text evidence="1">The sequence shown here is derived from an EMBL/GenBank/DDBJ whole genome shotgun (WGS) entry which is preliminary data.</text>
</comment>
<dbReference type="EMBL" id="CADEAL010000570">
    <property type="protein sequence ID" value="CAB1422251.1"/>
    <property type="molecule type" value="Genomic_DNA"/>
</dbReference>
<sequence>MDAERPSSTSEGAASCLNAPHKVSLPLSPSKVSGIKQLAARLTPDHAKWRALNRPFHMNPTERTNPADVTGYIEIRLDLVLLRQLLRGLMVLQSQACCNSTDMDTNTTGTSNWPLIEEGGWGPQVESRWSVLEAPWLSSNGVLPMVSAVQAEASSGGLLLQHWISKMSLSVPVWSLCISDGLGSEPALTG</sequence>
<dbReference type="Proteomes" id="UP001153269">
    <property type="component" value="Unassembled WGS sequence"/>
</dbReference>